<evidence type="ECO:0000313" key="12">
    <source>
        <dbReference type="Proteomes" id="UP000441797"/>
    </source>
</evidence>
<keyword evidence="12" id="KW-1185">Reference proteome</keyword>
<protein>
    <submittedName>
        <fullName evidence="11">LuxR family transcriptional regulator</fullName>
    </submittedName>
</protein>
<evidence type="ECO:0000256" key="8">
    <source>
        <dbReference type="SAM" id="Phobius"/>
    </source>
</evidence>
<feature type="domain" description="ABC transmembrane type-1" evidence="10">
    <location>
        <begin position="23"/>
        <end position="302"/>
    </location>
</feature>
<feature type="transmembrane region" description="Helical" evidence="8">
    <location>
        <begin position="241"/>
        <end position="264"/>
    </location>
</feature>
<feature type="transmembrane region" description="Helical" evidence="8">
    <location>
        <begin position="20"/>
        <end position="41"/>
    </location>
</feature>
<dbReference type="PANTHER" id="PTHR43394">
    <property type="entry name" value="ATP-DEPENDENT PERMEASE MDL1, MITOCHONDRIAL"/>
    <property type="match status" value="1"/>
</dbReference>
<dbReference type="PROSITE" id="PS00211">
    <property type="entry name" value="ABC_TRANSPORTER_1"/>
    <property type="match status" value="1"/>
</dbReference>
<dbReference type="GO" id="GO:0005886">
    <property type="term" value="C:plasma membrane"/>
    <property type="evidence" value="ECO:0007669"/>
    <property type="project" value="UniProtKB-SubCell"/>
</dbReference>
<organism evidence="11 12">
    <name type="scientific">Gloeocapsopsis dulcis AAB1 = 1H9</name>
    <dbReference type="NCBI Taxonomy" id="1433147"/>
    <lineage>
        <taxon>Bacteria</taxon>
        <taxon>Bacillati</taxon>
        <taxon>Cyanobacteriota</taxon>
        <taxon>Cyanophyceae</taxon>
        <taxon>Oscillatoriophycideae</taxon>
        <taxon>Chroococcales</taxon>
        <taxon>Chroococcaceae</taxon>
        <taxon>Gloeocapsopsis</taxon>
        <taxon>Gloeocapsopsis dulcis</taxon>
    </lineage>
</organism>
<keyword evidence="4" id="KW-0547">Nucleotide-binding</keyword>
<feature type="transmembrane region" description="Helical" evidence="8">
    <location>
        <begin position="47"/>
        <end position="68"/>
    </location>
</feature>
<evidence type="ECO:0000256" key="1">
    <source>
        <dbReference type="ARBA" id="ARBA00004651"/>
    </source>
</evidence>
<dbReference type="OrthoDB" id="9762778at2"/>
<dbReference type="Pfam" id="PF00664">
    <property type="entry name" value="ABC_membrane"/>
    <property type="match status" value="1"/>
</dbReference>
<name>A0A6N8FU74_9CHRO</name>
<dbReference type="InterPro" id="IPR011527">
    <property type="entry name" value="ABC1_TM_dom"/>
</dbReference>
<keyword evidence="5" id="KW-0067">ATP-binding</keyword>
<evidence type="ECO:0000256" key="4">
    <source>
        <dbReference type="ARBA" id="ARBA00022741"/>
    </source>
</evidence>
<dbReference type="InterPro" id="IPR017871">
    <property type="entry name" value="ABC_transporter-like_CS"/>
</dbReference>
<dbReference type="InterPro" id="IPR036640">
    <property type="entry name" value="ABC1_TM_sf"/>
</dbReference>
<dbReference type="EMBL" id="NAPY01000006">
    <property type="protein sequence ID" value="MUL35865.1"/>
    <property type="molecule type" value="Genomic_DNA"/>
</dbReference>
<dbReference type="Gene3D" id="3.40.50.300">
    <property type="entry name" value="P-loop containing nucleotide triphosphate hydrolases"/>
    <property type="match status" value="1"/>
</dbReference>
<evidence type="ECO:0000256" key="5">
    <source>
        <dbReference type="ARBA" id="ARBA00022840"/>
    </source>
</evidence>
<dbReference type="PROSITE" id="PS50929">
    <property type="entry name" value="ABC_TM1F"/>
    <property type="match status" value="1"/>
</dbReference>
<dbReference type="SMART" id="SM00382">
    <property type="entry name" value="AAA"/>
    <property type="match status" value="1"/>
</dbReference>
<keyword evidence="7 8" id="KW-0472">Membrane</keyword>
<dbReference type="Pfam" id="PF00005">
    <property type="entry name" value="ABC_tran"/>
    <property type="match status" value="1"/>
</dbReference>
<dbReference type="Gene3D" id="1.20.1560.10">
    <property type="entry name" value="ABC transporter type 1, transmembrane domain"/>
    <property type="match status" value="1"/>
</dbReference>
<dbReference type="RefSeq" id="WP_105221966.1">
    <property type="nucleotide sequence ID" value="NZ_CAWNSU010000122.1"/>
</dbReference>
<evidence type="ECO:0000313" key="11">
    <source>
        <dbReference type="EMBL" id="MUL35865.1"/>
    </source>
</evidence>
<evidence type="ECO:0000256" key="2">
    <source>
        <dbReference type="ARBA" id="ARBA00022448"/>
    </source>
</evidence>
<dbReference type="GO" id="GO:0015421">
    <property type="term" value="F:ABC-type oligopeptide transporter activity"/>
    <property type="evidence" value="ECO:0007669"/>
    <property type="project" value="TreeGrafter"/>
</dbReference>
<evidence type="ECO:0000259" key="10">
    <source>
        <dbReference type="PROSITE" id="PS50929"/>
    </source>
</evidence>
<dbReference type="CDD" id="cd07346">
    <property type="entry name" value="ABC_6TM_exporters"/>
    <property type="match status" value="1"/>
</dbReference>
<dbReference type="FunFam" id="3.40.50.300:FF:000287">
    <property type="entry name" value="Multidrug ABC transporter ATP-binding protein"/>
    <property type="match status" value="1"/>
</dbReference>
<dbReference type="SUPFAM" id="SSF52540">
    <property type="entry name" value="P-loop containing nucleoside triphosphate hydrolases"/>
    <property type="match status" value="1"/>
</dbReference>
<sequence>MKRFHYWQLLPYIQPQWKTIAQAFACTLVFTAFWPILAWLAGRIAAYIGQGNVLAIAQIAALSAVVFLSQKIAQFGQDSLMAKAALFIAFDLRQQVYAHLQRLNLSYFETAKTGDLSYRLTEDIDRIGEVINKVFHDFIPCVLQLIVVLGYMIYLNWQLTLSTLIIAPLMAVLIGWFGERLQQVSRRSQNQISDLSALLIEVFSGIRLIQAFAAEDYALNRFRQDAERNRKAKYAAERLKAIQIPVIGFLEAISALILLFLGGWQISTGNLTASEFVSYVAGLALLIDPIRIITTNYNEFKQGQASVDRIFELLAIKPTVLEKPNAIALPPVTGKVEYRHVSFAYKPGQPVIKDLNLLAHPGERIAFVGASGAGKTTIVNLLPRFYDPLSGEILIDGIDIQDVTLRSLRRQIGIVPQETILFSGKIAQNIAFGKTEFDLKEIETAAKIANAHQFITQLPDGYDTLVGERGVNLSGGQRQRLAIARAVLLNPRILILDEATSALDSESEALVQEALERLMHSRTVFIIAHRLATVRRCDRILVIEQGQIVESGTHEELLALSRRYARYYAQQFS</sequence>
<dbReference type="GO" id="GO:0005524">
    <property type="term" value="F:ATP binding"/>
    <property type="evidence" value="ECO:0007669"/>
    <property type="project" value="UniProtKB-KW"/>
</dbReference>
<evidence type="ECO:0000256" key="3">
    <source>
        <dbReference type="ARBA" id="ARBA00022692"/>
    </source>
</evidence>
<keyword evidence="2" id="KW-0813">Transport</keyword>
<keyword evidence="3 8" id="KW-0812">Transmembrane</keyword>
<dbReference type="AlphaFoldDB" id="A0A6N8FU74"/>
<feature type="transmembrane region" description="Helical" evidence="8">
    <location>
        <begin position="134"/>
        <end position="153"/>
    </location>
</feature>
<evidence type="ECO:0000259" key="9">
    <source>
        <dbReference type="PROSITE" id="PS50893"/>
    </source>
</evidence>
<evidence type="ECO:0000256" key="6">
    <source>
        <dbReference type="ARBA" id="ARBA00022989"/>
    </source>
</evidence>
<dbReference type="PROSITE" id="PS50893">
    <property type="entry name" value="ABC_TRANSPORTER_2"/>
    <property type="match status" value="1"/>
</dbReference>
<dbReference type="SUPFAM" id="SSF90123">
    <property type="entry name" value="ABC transporter transmembrane region"/>
    <property type="match status" value="1"/>
</dbReference>
<dbReference type="InterPro" id="IPR003439">
    <property type="entry name" value="ABC_transporter-like_ATP-bd"/>
</dbReference>
<feature type="transmembrane region" description="Helical" evidence="8">
    <location>
        <begin position="159"/>
        <end position="178"/>
    </location>
</feature>
<reference evidence="11 12" key="1">
    <citation type="journal article" date="2019" name="Front. Microbiol.">
        <title>Genomic Features for Desiccation Tolerance and Sugar Biosynthesis in the Extremophile Gloeocapsopsis sp. UTEX B3054.</title>
        <authorList>
            <person name="Urrejola C."/>
            <person name="Alcorta J."/>
            <person name="Salas L."/>
            <person name="Vasquez M."/>
            <person name="Polz M.F."/>
            <person name="Vicuna R."/>
            <person name="Diez B."/>
        </authorList>
    </citation>
    <scope>NUCLEOTIDE SEQUENCE [LARGE SCALE GENOMIC DNA]</scope>
    <source>
        <strain evidence="11 12">1H9</strain>
    </source>
</reference>
<dbReference type="InterPro" id="IPR003593">
    <property type="entry name" value="AAA+_ATPase"/>
</dbReference>
<dbReference type="PANTHER" id="PTHR43394:SF1">
    <property type="entry name" value="ATP-BINDING CASSETTE SUB-FAMILY B MEMBER 10, MITOCHONDRIAL"/>
    <property type="match status" value="1"/>
</dbReference>
<comment type="caution">
    <text evidence="11">The sequence shown here is derived from an EMBL/GenBank/DDBJ whole genome shotgun (WGS) entry which is preliminary data.</text>
</comment>
<keyword evidence="6 8" id="KW-1133">Transmembrane helix</keyword>
<dbReference type="InterPro" id="IPR039421">
    <property type="entry name" value="Type_1_exporter"/>
</dbReference>
<evidence type="ECO:0000256" key="7">
    <source>
        <dbReference type="ARBA" id="ARBA00023136"/>
    </source>
</evidence>
<proteinExistence type="predicted"/>
<feature type="domain" description="ABC transporter" evidence="9">
    <location>
        <begin position="336"/>
        <end position="570"/>
    </location>
</feature>
<accession>A0A6N8FU74</accession>
<comment type="subcellular location">
    <subcellularLocation>
        <location evidence="1">Cell membrane</location>
        <topology evidence="1">Multi-pass membrane protein</topology>
    </subcellularLocation>
</comment>
<dbReference type="Proteomes" id="UP000441797">
    <property type="component" value="Unassembled WGS sequence"/>
</dbReference>
<gene>
    <name evidence="11" type="ORF">BWI75_05745</name>
</gene>
<dbReference type="InterPro" id="IPR027417">
    <property type="entry name" value="P-loop_NTPase"/>
</dbReference>
<dbReference type="GO" id="GO:0016887">
    <property type="term" value="F:ATP hydrolysis activity"/>
    <property type="evidence" value="ECO:0007669"/>
    <property type="project" value="InterPro"/>
</dbReference>